<dbReference type="Pfam" id="PF00512">
    <property type="entry name" value="HisKA"/>
    <property type="match status" value="1"/>
</dbReference>
<feature type="transmembrane region" description="Helical" evidence="13">
    <location>
        <begin position="283"/>
        <end position="305"/>
    </location>
</feature>
<dbReference type="InterPro" id="IPR003594">
    <property type="entry name" value="HATPase_dom"/>
</dbReference>
<evidence type="ECO:0000259" key="14">
    <source>
        <dbReference type="PROSITE" id="PS50109"/>
    </source>
</evidence>
<dbReference type="InterPro" id="IPR001789">
    <property type="entry name" value="Sig_transdc_resp-reg_receiver"/>
</dbReference>
<evidence type="ECO:0000256" key="8">
    <source>
        <dbReference type="ARBA" id="ARBA00022777"/>
    </source>
</evidence>
<dbReference type="InterPro" id="IPR035965">
    <property type="entry name" value="PAS-like_dom_sf"/>
</dbReference>
<dbReference type="GO" id="GO:0022857">
    <property type="term" value="F:transmembrane transporter activity"/>
    <property type="evidence" value="ECO:0007669"/>
    <property type="project" value="InterPro"/>
</dbReference>
<dbReference type="SUPFAM" id="SSF52172">
    <property type="entry name" value="CheY-like"/>
    <property type="match status" value="1"/>
</dbReference>
<dbReference type="Gene3D" id="1.10.287.130">
    <property type="match status" value="1"/>
</dbReference>
<dbReference type="SMART" id="SM00388">
    <property type="entry name" value="HisKA"/>
    <property type="match status" value="1"/>
</dbReference>
<dbReference type="GO" id="GO:0009927">
    <property type="term" value="F:histidine phosphotransfer kinase activity"/>
    <property type="evidence" value="ECO:0007669"/>
    <property type="project" value="TreeGrafter"/>
</dbReference>
<dbReference type="CDD" id="cd00082">
    <property type="entry name" value="HisKA"/>
    <property type="match status" value="1"/>
</dbReference>
<feature type="transmembrane region" description="Helical" evidence="13">
    <location>
        <begin position="160"/>
        <end position="177"/>
    </location>
</feature>
<keyword evidence="8 16" id="KW-0418">Kinase</keyword>
<dbReference type="PROSITE" id="PS50283">
    <property type="entry name" value="NA_SOLUT_SYMP_3"/>
    <property type="match status" value="1"/>
</dbReference>
<sequence>MPSPLDISVLSIAYLLCLFAVAYIGDRASKAWLEKVKPWIIGLSLTIYCTAWSFYGTTSQAIYNGWWFPPTFIGAILTLLVGAPLVRKIIRVSKEENSTSIADFLGSRYGNSQALSVSITIISVVALLPYISLQLKAIAGSFHTISGEQLAAEPSLLQDTALYTAIALALFTILFGTRRIDRNEHHDGLMLAIAFESVLKLLVFLLLAFAVCFSYFDNPWQLWEEVNRDGYVQQIVNSREQDQGFVAALVLGAAAILCLPRQFHALIVESRNEGDLKPAARILFVYLIVFGLAILPLAYGGLLLLRGQGLSPEKFALLLPLQNGDVTLATLVYLGGLSAGSSMVIVACVAVSTMISNELIMPALYRSRWLAKQNDLSKALRLFRRLAIICLLALSYIYYRWLGSSEALGSIGLLSMALVAQFAPALIAALFWQARSAKGALGGLILGFLIWGYTLLLPALALAGWLDQGFIEQGPFGLEFLRPQQLFAIENLSPISNGVLWSLLFNCLAFVGISLWDRRRDTSLPQRLIQPLQLQRLASSFIGAQQAQLAMDQFYAQHSDKSAKEQAWADDKAIDFVENLLAGVIGSVSASHIIRYAGQLNRPKLHSDLELLQETSQIFQFSRSTLQSSIDSISQGISVVDSNQQLVAWNQRYLELFEYPDHLIHVGRPVADLVRFNAERGQCGPGDVEWHIRKRMDYLAARKPYVFERLRTDNTVLEIRGNPLPDGGYVTTYTDITDYRRALLELTEHKNLLEQKVDERTRELQHMNTLLAEADKNKTRFLAEAGHDLAQPLNAARLFTEALQQKLGGQEPILDNINSAIQSSEYLIGQLLNIAKLDSGAIQAQRKTLSARDVMQGAYDSFRLSAEQKGLLFHFCPSSARIDSDPKMLLRILQNLVCNAVRYTASGRVLLGARRKQNYLQFEVWDTGIGIPQESREAIFTEFTRLNAVNEEGSGLGLATVQRLCDLLEHPLSFESVVGQGSVFRVTVPIAQEIEKPNQAATEARIEKDTSITHTPTPVAAHNDHRIYLIENERDSATAMGLLFEQWGLQLEHIQSPEDGQKKIPADLVIADFHLDNGETGLDWLGQIKAHWQQDFEAIIISADRTDTVKQQALAEGFYFLKKPIKPAALRALLDRLLN</sequence>
<reference evidence="16 17" key="1">
    <citation type="submission" date="2020-08" db="EMBL/GenBank/DDBJ databases">
        <title>Genomic Encyclopedia of Type Strains, Phase IV (KMG-IV): sequencing the most valuable type-strain genomes for metagenomic binning, comparative biology and taxonomic classification.</title>
        <authorList>
            <person name="Goeker M."/>
        </authorList>
    </citation>
    <scope>NUCLEOTIDE SEQUENCE [LARGE SCALE GENOMIC DNA]</scope>
    <source>
        <strain evidence="16 17">DSM 22368</strain>
    </source>
</reference>
<feature type="transmembrane region" description="Helical" evidence="13">
    <location>
        <begin position="6"/>
        <end position="24"/>
    </location>
</feature>
<accession>A0A7X0MWR9</accession>
<evidence type="ECO:0000256" key="13">
    <source>
        <dbReference type="SAM" id="Phobius"/>
    </source>
</evidence>
<organism evidence="16 17">
    <name type="scientific">Pseudoteredinibacter isoporae</name>
    <dbReference type="NCBI Taxonomy" id="570281"/>
    <lineage>
        <taxon>Bacteria</taxon>
        <taxon>Pseudomonadati</taxon>
        <taxon>Pseudomonadota</taxon>
        <taxon>Gammaproteobacteria</taxon>
        <taxon>Cellvibrionales</taxon>
        <taxon>Cellvibrionaceae</taxon>
        <taxon>Pseudoteredinibacter</taxon>
    </lineage>
</organism>
<feature type="transmembrane region" description="Helical" evidence="13">
    <location>
        <begin position="444"/>
        <end position="466"/>
    </location>
</feature>
<keyword evidence="6" id="KW-0808">Transferase</keyword>
<evidence type="ECO:0000256" key="10">
    <source>
        <dbReference type="ARBA" id="ARBA00023136"/>
    </source>
</evidence>
<dbReference type="CDD" id="cd00130">
    <property type="entry name" value="PAS"/>
    <property type="match status" value="1"/>
</dbReference>
<feature type="transmembrane region" description="Helical" evidence="13">
    <location>
        <begin position="382"/>
        <end position="399"/>
    </location>
</feature>
<keyword evidence="17" id="KW-1185">Reference proteome</keyword>
<feature type="domain" description="Histidine kinase" evidence="14">
    <location>
        <begin position="784"/>
        <end position="992"/>
    </location>
</feature>
<evidence type="ECO:0000256" key="7">
    <source>
        <dbReference type="ARBA" id="ARBA00022692"/>
    </source>
</evidence>
<dbReference type="SUPFAM" id="SSF47384">
    <property type="entry name" value="Homodimeric domain of signal transducing histidine kinase"/>
    <property type="match status" value="1"/>
</dbReference>
<keyword evidence="12" id="KW-0175">Coiled coil</keyword>
<dbReference type="GO" id="GO:0000155">
    <property type="term" value="F:phosphorelay sensor kinase activity"/>
    <property type="evidence" value="ECO:0007669"/>
    <property type="project" value="InterPro"/>
</dbReference>
<keyword evidence="7 13" id="KW-0812">Transmembrane</keyword>
<dbReference type="InterPro" id="IPR003661">
    <property type="entry name" value="HisK_dim/P_dom"/>
</dbReference>
<proteinExistence type="inferred from homology"/>
<feature type="transmembrane region" description="Helical" evidence="13">
    <location>
        <begin position="36"/>
        <end position="55"/>
    </location>
</feature>
<dbReference type="PROSITE" id="PS50110">
    <property type="entry name" value="RESPONSE_REGULATORY"/>
    <property type="match status" value="1"/>
</dbReference>
<evidence type="ECO:0000256" key="2">
    <source>
        <dbReference type="ARBA" id="ARBA00004141"/>
    </source>
</evidence>
<gene>
    <name evidence="16" type="ORF">HNR48_002765</name>
</gene>
<evidence type="ECO:0000259" key="15">
    <source>
        <dbReference type="PROSITE" id="PS50110"/>
    </source>
</evidence>
<dbReference type="Pfam" id="PF12860">
    <property type="entry name" value="PAS_7"/>
    <property type="match status" value="1"/>
</dbReference>
<evidence type="ECO:0000256" key="5">
    <source>
        <dbReference type="ARBA" id="ARBA00022553"/>
    </source>
</evidence>
<dbReference type="RefSeq" id="WP_166845811.1">
    <property type="nucleotide sequence ID" value="NZ_JAAONY010000002.1"/>
</dbReference>
<dbReference type="PANTHER" id="PTHR43047:SF9">
    <property type="entry name" value="HISTIDINE KINASE"/>
    <property type="match status" value="1"/>
</dbReference>
<keyword evidence="10 13" id="KW-0472">Membrane</keyword>
<feature type="transmembrane region" description="Helical" evidence="13">
    <location>
        <begin position="189"/>
        <end position="216"/>
    </location>
</feature>
<dbReference type="Gene3D" id="3.30.450.20">
    <property type="entry name" value="PAS domain"/>
    <property type="match status" value="1"/>
</dbReference>
<dbReference type="Pfam" id="PF02518">
    <property type="entry name" value="HATPase_c"/>
    <property type="match status" value="1"/>
</dbReference>
<dbReference type="AlphaFoldDB" id="A0A7X0MWR9"/>
<dbReference type="GO" id="GO:0005886">
    <property type="term" value="C:plasma membrane"/>
    <property type="evidence" value="ECO:0007669"/>
    <property type="project" value="TreeGrafter"/>
</dbReference>
<feature type="modified residue" description="4-aspartylphosphate" evidence="11">
    <location>
        <position position="1072"/>
    </location>
</feature>
<evidence type="ECO:0000256" key="9">
    <source>
        <dbReference type="ARBA" id="ARBA00022989"/>
    </source>
</evidence>
<evidence type="ECO:0000256" key="4">
    <source>
        <dbReference type="ARBA" id="ARBA00012438"/>
    </source>
</evidence>
<dbReference type="InterPro" id="IPR005467">
    <property type="entry name" value="His_kinase_dom"/>
</dbReference>
<dbReference type="InParanoid" id="A0A7X0MWR9"/>
<dbReference type="SUPFAM" id="SSF55785">
    <property type="entry name" value="PYP-like sensor domain (PAS domain)"/>
    <property type="match status" value="1"/>
</dbReference>
<dbReference type="Gene3D" id="3.30.565.10">
    <property type="entry name" value="Histidine kinase-like ATPase, C-terminal domain"/>
    <property type="match status" value="1"/>
</dbReference>
<dbReference type="Gene3D" id="1.20.1730.10">
    <property type="entry name" value="Sodium/glucose cotransporter"/>
    <property type="match status" value="1"/>
</dbReference>
<feature type="transmembrane region" description="Helical" evidence="13">
    <location>
        <begin position="245"/>
        <end position="263"/>
    </location>
</feature>
<feature type="transmembrane region" description="Helical" evidence="13">
    <location>
        <begin position="67"/>
        <end position="86"/>
    </location>
</feature>
<name>A0A7X0MWR9_9GAMM</name>
<protein>
    <recommendedName>
        <fullName evidence="4">histidine kinase</fullName>
        <ecNumber evidence="4">2.7.13.3</ecNumber>
    </recommendedName>
</protein>
<comment type="catalytic activity">
    <reaction evidence="1">
        <text>ATP + protein L-histidine = ADP + protein N-phospho-L-histidine.</text>
        <dbReference type="EC" id="2.7.13.3"/>
    </reaction>
</comment>
<keyword evidence="9 13" id="KW-1133">Transmembrane helix</keyword>
<dbReference type="PROSITE" id="PS50109">
    <property type="entry name" value="HIS_KIN"/>
    <property type="match status" value="1"/>
</dbReference>
<dbReference type="InterPro" id="IPR001734">
    <property type="entry name" value="Na/solute_symporter"/>
</dbReference>
<dbReference type="InterPro" id="IPR011006">
    <property type="entry name" value="CheY-like_superfamily"/>
</dbReference>
<feature type="coiled-coil region" evidence="12">
    <location>
        <begin position="736"/>
        <end position="763"/>
    </location>
</feature>
<dbReference type="EC" id="2.7.13.3" evidence="4"/>
<dbReference type="InterPro" id="IPR000014">
    <property type="entry name" value="PAS"/>
</dbReference>
<comment type="similarity">
    <text evidence="3">Belongs to the sodium:solute symporter (SSF) (TC 2.A.21) family.</text>
</comment>
<evidence type="ECO:0000256" key="3">
    <source>
        <dbReference type="ARBA" id="ARBA00006434"/>
    </source>
</evidence>
<evidence type="ECO:0000313" key="17">
    <source>
        <dbReference type="Proteomes" id="UP000528457"/>
    </source>
</evidence>
<dbReference type="InterPro" id="IPR036097">
    <property type="entry name" value="HisK_dim/P_sf"/>
</dbReference>
<dbReference type="InterPro" id="IPR004358">
    <property type="entry name" value="Sig_transdc_His_kin-like_C"/>
</dbReference>
<dbReference type="InterPro" id="IPR038377">
    <property type="entry name" value="Na/Glc_symporter_sf"/>
</dbReference>
<keyword evidence="5 11" id="KW-0597">Phosphoprotein</keyword>
<dbReference type="EMBL" id="JACHHT010000002">
    <property type="protein sequence ID" value="MBB6522480.1"/>
    <property type="molecule type" value="Genomic_DNA"/>
</dbReference>
<dbReference type="SUPFAM" id="SSF55874">
    <property type="entry name" value="ATPase domain of HSP90 chaperone/DNA topoisomerase II/histidine kinase"/>
    <property type="match status" value="1"/>
</dbReference>
<evidence type="ECO:0000313" key="16">
    <source>
        <dbReference type="EMBL" id="MBB6522480.1"/>
    </source>
</evidence>
<evidence type="ECO:0000256" key="11">
    <source>
        <dbReference type="PROSITE-ProRule" id="PRU00169"/>
    </source>
</evidence>
<dbReference type="InterPro" id="IPR036890">
    <property type="entry name" value="HATPase_C_sf"/>
</dbReference>
<dbReference type="PANTHER" id="PTHR43047">
    <property type="entry name" value="TWO-COMPONENT HISTIDINE PROTEIN KINASE"/>
    <property type="match status" value="1"/>
</dbReference>
<evidence type="ECO:0000256" key="1">
    <source>
        <dbReference type="ARBA" id="ARBA00000085"/>
    </source>
</evidence>
<dbReference type="SMART" id="SM00387">
    <property type="entry name" value="HATPase_c"/>
    <property type="match status" value="1"/>
</dbReference>
<dbReference type="SMART" id="SM00448">
    <property type="entry name" value="REC"/>
    <property type="match status" value="1"/>
</dbReference>
<dbReference type="Proteomes" id="UP000528457">
    <property type="component" value="Unassembled WGS sequence"/>
</dbReference>
<dbReference type="Pfam" id="PF00072">
    <property type="entry name" value="Response_reg"/>
    <property type="match status" value="1"/>
</dbReference>
<comment type="subcellular location">
    <subcellularLocation>
        <location evidence="2">Membrane</location>
        <topology evidence="2">Multi-pass membrane protein</topology>
    </subcellularLocation>
</comment>
<feature type="transmembrane region" description="Helical" evidence="13">
    <location>
        <begin position="411"/>
        <end position="432"/>
    </location>
</feature>
<dbReference type="Gene3D" id="3.40.50.2300">
    <property type="match status" value="1"/>
</dbReference>
<feature type="domain" description="Response regulatory" evidence="15">
    <location>
        <begin position="1026"/>
        <end position="1138"/>
    </location>
</feature>
<feature type="transmembrane region" description="Helical" evidence="13">
    <location>
        <begin position="114"/>
        <end position="133"/>
    </location>
</feature>
<evidence type="ECO:0000256" key="12">
    <source>
        <dbReference type="SAM" id="Coils"/>
    </source>
</evidence>
<dbReference type="PRINTS" id="PR00344">
    <property type="entry name" value="BCTRLSENSOR"/>
</dbReference>
<feature type="transmembrane region" description="Helical" evidence="13">
    <location>
        <begin position="331"/>
        <end position="361"/>
    </location>
</feature>
<evidence type="ECO:0000256" key="6">
    <source>
        <dbReference type="ARBA" id="ARBA00022679"/>
    </source>
</evidence>
<comment type="caution">
    <text evidence="16">The sequence shown here is derived from an EMBL/GenBank/DDBJ whole genome shotgun (WGS) entry which is preliminary data.</text>
</comment>